<accession>A0A4U0T948</accession>
<feature type="compositionally biased region" description="Low complexity" evidence="1">
    <location>
        <begin position="30"/>
        <end position="55"/>
    </location>
</feature>
<dbReference type="InterPro" id="IPR050248">
    <property type="entry name" value="Polysacc_deacetylase_ArnD"/>
</dbReference>
<dbReference type="RefSeq" id="WP_136722281.1">
    <property type="nucleotide sequence ID" value="NZ_SUMC01000003.1"/>
</dbReference>
<proteinExistence type="predicted"/>
<dbReference type="AlphaFoldDB" id="A0A4U0T948"/>
<gene>
    <name evidence="3" type="ORF">FCI23_05555</name>
</gene>
<dbReference type="InterPro" id="IPR011330">
    <property type="entry name" value="Glyco_hydro/deAcase_b/a-brl"/>
</dbReference>
<dbReference type="PANTHER" id="PTHR10587:SF137">
    <property type="entry name" value="4-DEOXY-4-FORMAMIDO-L-ARABINOSE-PHOSPHOUNDECAPRENOL DEFORMYLASE ARND-RELATED"/>
    <property type="match status" value="1"/>
</dbReference>
<protein>
    <submittedName>
        <fullName evidence="3">Polysaccharide deacetylase family protein</fullName>
    </submittedName>
</protein>
<dbReference type="GO" id="GO:0005975">
    <property type="term" value="P:carbohydrate metabolic process"/>
    <property type="evidence" value="ECO:0007669"/>
    <property type="project" value="InterPro"/>
</dbReference>
<dbReference type="EMBL" id="SUMC01000003">
    <property type="protein sequence ID" value="TKA12805.1"/>
    <property type="molecule type" value="Genomic_DNA"/>
</dbReference>
<feature type="region of interest" description="Disordered" evidence="1">
    <location>
        <begin position="23"/>
        <end position="55"/>
    </location>
</feature>
<keyword evidence="4" id="KW-1185">Reference proteome</keyword>
<dbReference type="Pfam" id="PF01522">
    <property type="entry name" value="Polysacc_deac_1"/>
    <property type="match status" value="1"/>
</dbReference>
<dbReference type="PANTHER" id="PTHR10587">
    <property type="entry name" value="GLYCOSYL TRANSFERASE-RELATED"/>
    <property type="match status" value="1"/>
</dbReference>
<evidence type="ECO:0000313" key="3">
    <source>
        <dbReference type="EMBL" id="TKA12805.1"/>
    </source>
</evidence>
<dbReference type="PROSITE" id="PS51677">
    <property type="entry name" value="NODB"/>
    <property type="match status" value="1"/>
</dbReference>
<feature type="domain" description="NodB homology" evidence="2">
    <location>
        <begin position="69"/>
        <end position="248"/>
    </location>
</feature>
<name>A0A4U0T948_9ACTN</name>
<dbReference type="SUPFAM" id="SSF88713">
    <property type="entry name" value="Glycoside hydrolase/deacetylase"/>
    <property type="match status" value="1"/>
</dbReference>
<dbReference type="GO" id="GO:0016810">
    <property type="term" value="F:hydrolase activity, acting on carbon-nitrogen (but not peptide) bonds"/>
    <property type="evidence" value="ECO:0007669"/>
    <property type="project" value="InterPro"/>
</dbReference>
<sequence>MTINRRGVLRGAAYAATAGALTSGCAPNGRPSSARASSATPTSPAASPSSASAAPVLPAQITHGPRDRPRVALTFHGQGEPAMATALLAEAERAGARLTVMAVGQWLDANPSLAHRILDGGHELGNHTQSHRDIDAMGEAAAYAEIAGCAQRLRRLTGSEGHWFRPSQTRLANALVERAARRAGYAHTLSYDVDSLDYTDPGADAVRKNVLRQVRPGSVVSLHLGHAGTITALPAILDGLHQRGLSAVTTTELLT</sequence>
<dbReference type="CDD" id="cd10917">
    <property type="entry name" value="CE4_NodB_like_6s_7s"/>
    <property type="match status" value="1"/>
</dbReference>
<organism evidence="3 4">
    <name type="scientific">Actinacidiphila oryziradicis</name>
    <dbReference type="NCBI Taxonomy" id="2571141"/>
    <lineage>
        <taxon>Bacteria</taxon>
        <taxon>Bacillati</taxon>
        <taxon>Actinomycetota</taxon>
        <taxon>Actinomycetes</taxon>
        <taxon>Kitasatosporales</taxon>
        <taxon>Streptomycetaceae</taxon>
        <taxon>Actinacidiphila</taxon>
    </lineage>
</organism>
<dbReference type="OrthoDB" id="9763050at2"/>
<evidence type="ECO:0000259" key="2">
    <source>
        <dbReference type="PROSITE" id="PS51677"/>
    </source>
</evidence>
<dbReference type="Proteomes" id="UP000305778">
    <property type="component" value="Unassembled WGS sequence"/>
</dbReference>
<evidence type="ECO:0000313" key="4">
    <source>
        <dbReference type="Proteomes" id="UP000305778"/>
    </source>
</evidence>
<dbReference type="InterPro" id="IPR006311">
    <property type="entry name" value="TAT_signal"/>
</dbReference>
<evidence type="ECO:0000256" key="1">
    <source>
        <dbReference type="SAM" id="MobiDB-lite"/>
    </source>
</evidence>
<dbReference type="PROSITE" id="PS51318">
    <property type="entry name" value="TAT"/>
    <property type="match status" value="1"/>
</dbReference>
<dbReference type="Gene3D" id="3.20.20.370">
    <property type="entry name" value="Glycoside hydrolase/deacetylase"/>
    <property type="match status" value="1"/>
</dbReference>
<reference evidence="3 4" key="1">
    <citation type="submission" date="2019-04" db="EMBL/GenBank/DDBJ databases">
        <title>Streptomyces oryziradicis sp. nov., a novel actinomycete isolated from rhizosphere soil of rice (Oryza sativa L.).</title>
        <authorList>
            <person name="Li C."/>
        </authorList>
    </citation>
    <scope>NUCLEOTIDE SEQUENCE [LARGE SCALE GENOMIC DNA]</scope>
    <source>
        <strain evidence="3 4">NEAU-C40</strain>
    </source>
</reference>
<dbReference type="InterPro" id="IPR002509">
    <property type="entry name" value="NODB_dom"/>
</dbReference>
<comment type="caution">
    <text evidence="3">The sequence shown here is derived from an EMBL/GenBank/DDBJ whole genome shotgun (WGS) entry which is preliminary data.</text>
</comment>
<dbReference type="PROSITE" id="PS51257">
    <property type="entry name" value="PROKAR_LIPOPROTEIN"/>
    <property type="match status" value="1"/>
</dbReference>